<dbReference type="Pfam" id="PF12161">
    <property type="entry name" value="HsdM_N"/>
    <property type="match status" value="1"/>
</dbReference>
<gene>
    <name evidence="2" type="ORF">FK268_23675</name>
</gene>
<sequence length="56" mass="6256">MRKLGNFVWGIADPPRGVSQPHQSGGVLLPFTILRRLACIMEPHRAATRKLAEKYA</sequence>
<feature type="non-terminal residue" evidence="2">
    <location>
        <position position="56"/>
    </location>
</feature>
<comment type="caution">
    <text evidence="2">The sequence shown here is derived from an EMBL/GenBank/DDBJ whole genome shotgun (WGS) entry which is preliminary data.</text>
</comment>
<dbReference type="Proteomes" id="UP000319792">
    <property type="component" value="Unassembled WGS sequence"/>
</dbReference>
<protein>
    <recommendedName>
        <fullName evidence="1">N6 adenine-specific DNA methyltransferase N-terminal domain-containing protein</fullName>
    </recommendedName>
</protein>
<evidence type="ECO:0000313" key="2">
    <source>
        <dbReference type="EMBL" id="TWS19756.1"/>
    </source>
</evidence>
<dbReference type="AlphaFoldDB" id="A0A5C5RAF2"/>
<accession>A0A5C5RAF2</accession>
<proteinExistence type="predicted"/>
<evidence type="ECO:0000313" key="3">
    <source>
        <dbReference type="Proteomes" id="UP000319792"/>
    </source>
</evidence>
<reference evidence="2 3" key="1">
    <citation type="submission" date="2019-06" db="EMBL/GenBank/DDBJ databases">
        <authorList>
            <person name="Teng J.L.L."/>
            <person name="Lee H.H."/>
            <person name="Lau S.K.P."/>
            <person name="Woo P.C.Y."/>
        </authorList>
    </citation>
    <scope>NUCLEOTIDE SEQUENCE [LARGE SCALE GENOMIC DNA]</scope>
    <source>
        <strain evidence="2 3">HKU70</strain>
    </source>
</reference>
<reference evidence="2 3" key="2">
    <citation type="submission" date="2019-08" db="EMBL/GenBank/DDBJ databases">
        <title>Tsukamurella conjunctivitidis sp. nov., Tsukamurella assacharolytica sp. nov. and Tsukamurella sputae sp. nov. isolated from patients with conjunctivitis, bacteraemia (lymphoma) and respiratory infection (sputum) in Hong Kong.</title>
        <authorList>
            <person name="Fok K.M.N."/>
            <person name="Fong J.Y.H."/>
        </authorList>
    </citation>
    <scope>NUCLEOTIDE SEQUENCE [LARGE SCALE GENOMIC DNA]</scope>
    <source>
        <strain evidence="2 3">HKU70</strain>
    </source>
</reference>
<feature type="domain" description="N6 adenine-specific DNA methyltransferase N-terminal" evidence="1">
    <location>
        <begin position="4"/>
        <end position="49"/>
    </location>
</feature>
<name>A0A5C5RAF2_9ACTN</name>
<dbReference type="InterPro" id="IPR022749">
    <property type="entry name" value="D12N6_MeTrfase_N"/>
</dbReference>
<keyword evidence="3" id="KW-1185">Reference proteome</keyword>
<organism evidence="2 3">
    <name type="scientific">Tsukamurella sputi</name>
    <dbReference type="NCBI Taxonomy" id="2591848"/>
    <lineage>
        <taxon>Bacteria</taxon>
        <taxon>Bacillati</taxon>
        <taxon>Actinomycetota</taxon>
        <taxon>Actinomycetes</taxon>
        <taxon>Mycobacteriales</taxon>
        <taxon>Tsukamurellaceae</taxon>
        <taxon>Tsukamurella</taxon>
    </lineage>
</organism>
<dbReference type="EMBL" id="VIGV01000173">
    <property type="protein sequence ID" value="TWS19756.1"/>
    <property type="molecule type" value="Genomic_DNA"/>
</dbReference>
<evidence type="ECO:0000259" key="1">
    <source>
        <dbReference type="Pfam" id="PF12161"/>
    </source>
</evidence>